<dbReference type="GO" id="GO:0016020">
    <property type="term" value="C:membrane"/>
    <property type="evidence" value="ECO:0007669"/>
    <property type="project" value="InterPro"/>
</dbReference>
<evidence type="ECO:0000256" key="1">
    <source>
        <dbReference type="ARBA" id="ARBA00023157"/>
    </source>
</evidence>
<feature type="non-terminal residue" evidence="4">
    <location>
        <position position="1"/>
    </location>
</feature>
<feature type="domain" description="SRCR" evidence="3">
    <location>
        <begin position="1"/>
        <end position="72"/>
    </location>
</feature>
<evidence type="ECO:0000259" key="3">
    <source>
        <dbReference type="PROSITE" id="PS50287"/>
    </source>
</evidence>
<feature type="region of interest" description="Disordered" evidence="2">
    <location>
        <begin position="96"/>
        <end position="117"/>
    </location>
</feature>
<dbReference type="Gene3D" id="3.10.250.10">
    <property type="entry name" value="SRCR-like domain"/>
    <property type="match status" value="1"/>
</dbReference>
<dbReference type="PROSITE" id="PS50287">
    <property type="entry name" value="SRCR_2"/>
    <property type="match status" value="1"/>
</dbReference>
<dbReference type="InterPro" id="IPR001190">
    <property type="entry name" value="SRCR"/>
</dbReference>
<dbReference type="OrthoDB" id="547695at2759"/>
<dbReference type="EMBL" id="PGGS01000311">
    <property type="protein sequence ID" value="PNH05364.1"/>
    <property type="molecule type" value="Genomic_DNA"/>
</dbReference>
<dbReference type="Pfam" id="PF00530">
    <property type="entry name" value="SRCR"/>
    <property type="match status" value="1"/>
</dbReference>
<evidence type="ECO:0000313" key="5">
    <source>
        <dbReference type="Proteomes" id="UP000236333"/>
    </source>
</evidence>
<comment type="caution">
    <text evidence="4">The sequence shown here is derived from an EMBL/GenBank/DDBJ whole genome shotgun (WGS) entry which is preliminary data.</text>
</comment>
<evidence type="ECO:0000313" key="4">
    <source>
        <dbReference type="EMBL" id="PNH05364.1"/>
    </source>
</evidence>
<dbReference type="SMART" id="SM00202">
    <property type="entry name" value="SR"/>
    <property type="match status" value="1"/>
</dbReference>
<dbReference type="InterPro" id="IPR036772">
    <property type="entry name" value="SRCR-like_dom_sf"/>
</dbReference>
<dbReference type="Proteomes" id="UP000236333">
    <property type="component" value="Unassembled WGS sequence"/>
</dbReference>
<sequence length="154" mass="16809">DDYWSANNSAVVCRQLGFSGGRSYTHGNGVGPIQLDDVECNPEAHDYLWQCAHAGWGSHDCNHGEDVGIICDGVKGPFAALAKRCKSSWMNRERSAWQQHSRKAAGEGGAGAGAAGSDAELRHADDFGDMDYAECKMIWRRHRRQIACLSADLQ</sequence>
<reference evidence="4 5" key="1">
    <citation type="journal article" date="2017" name="Mol. Biol. Evol.">
        <title>The 4-celled Tetrabaena socialis nuclear genome reveals the essential components for genetic control of cell number at the origin of multicellularity in the volvocine lineage.</title>
        <authorList>
            <person name="Featherston J."/>
            <person name="Arakaki Y."/>
            <person name="Hanschen E.R."/>
            <person name="Ferris P.J."/>
            <person name="Michod R.E."/>
            <person name="Olson B.J.S.C."/>
            <person name="Nozaki H."/>
            <person name="Durand P.M."/>
        </authorList>
    </citation>
    <scope>NUCLEOTIDE SEQUENCE [LARGE SCALE GENOMIC DNA]</scope>
    <source>
        <strain evidence="4 5">NIES-571</strain>
    </source>
</reference>
<name>A0A2J7ZYL8_9CHLO</name>
<proteinExistence type="predicted"/>
<protein>
    <submittedName>
        <fullName evidence="4">Macrophage receptor MARCO</fullName>
    </submittedName>
</protein>
<keyword evidence="5" id="KW-1185">Reference proteome</keyword>
<evidence type="ECO:0000256" key="2">
    <source>
        <dbReference type="SAM" id="MobiDB-lite"/>
    </source>
</evidence>
<accession>A0A2J7ZYL8</accession>
<dbReference type="SUPFAM" id="SSF56487">
    <property type="entry name" value="SRCR-like"/>
    <property type="match status" value="1"/>
</dbReference>
<keyword evidence="4" id="KW-0675">Receptor</keyword>
<dbReference type="PANTHER" id="PTHR48071">
    <property type="entry name" value="SRCR DOMAIN-CONTAINING PROTEIN"/>
    <property type="match status" value="1"/>
</dbReference>
<dbReference type="PANTHER" id="PTHR48071:SF28">
    <property type="entry name" value="SRCR DOMAIN-CONTAINING PROTEIN"/>
    <property type="match status" value="1"/>
</dbReference>
<organism evidence="4 5">
    <name type="scientific">Tetrabaena socialis</name>
    <dbReference type="NCBI Taxonomy" id="47790"/>
    <lineage>
        <taxon>Eukaryota</taxon>
        <taxon>Viridiplantae</taxon>
        <taxon>Chlorophyta</taxon>
        <taxon>core chlorophytes</taxon>
        <taxon>Chlorophyceae</taxon>
        <taxon>CS clade</taxon>
        <taxon>Chlamydomonadales</taxon>
        <taxon>Tetrabaenaceae</taxon>
        <taxon>Tetrabaena</taxon>
    </lineage>
</organism>
<dbReference type="AlphaFoldDB" id="A0A2J7ZYL8"/>
<keyword evidence="1" id="KW-1015">Disulfide bond</keyword>
<gene>
    <name evidence="4" type="ORF">TSOC_008359</name>
</gene>
<feature type="non-terminal residue" evidence="4">
    <location>
        <position position="154"/>
    </location>
</feature>